<evidence type="ECO:0000313" key="4">
    <source>
        <dbReference type="EMBL" id="CAL1370023.1"/>
    </source>
</evidence>
<reference evidence="4 5" key="1">
    <citation type="submission" date="2024-04" db="EMBL/GenBank/DDBJ databases">
        <authorList>
            <person name="Fracassetti M."/>
        </authorList>
    </citation>
    <scope>NUCLEOTIDE SEQUENCE [LARGE SCALE GENOMIC DNA]</scope>
</reference>
<dbReference type="AlphaFoldDB" id="A0AAV2D958"/>
<proteinExistence type="predicted"/>
<dbReference type="PROSITE" id="PS50158">
    <property type="entry name" value="ZF_CCHC"/>
    <property type="match status" value="1"/>
</dbReference>
<name>A0AAV2D958_9ROSI</name>
<feature type="region of interest" description="Disordered" evidence="2">
    <location>
        <begin position="153"/>
        <end position="213"/>
    </location>
</feature>
<organism evidence="4 5">
    <name type="scientific">Linum trigynum</name>
    <dbReference type="NCBI Taxonomy" id="586398"/>
    <lineage>
        <taxon>Eukaryota</taxon>
        <taxon>Viridiplantae</taxon>
        <taxon>Streptophyta</taxon>
        <taxon>Embryophyta</taxon>
        <taxon>Tracheophyta</taxon>
        <taxon>Spermatophyta</taxon>
        <taxon>Magnoliopsida</taxon>
        <taxon>eudicotyledons</taxon>
        <taxon>Gunneridae</taxon>
        <taxon>Pentapetalae</taxon>
        <taxon>rosids</taxon>
        <taxon>fabids</taxon>
        <taxon>Malpighiales</taxon>
        <taxon>Linaceae</taxon>
        <taxon>Linum</taxon>
    </lineage>
</organism>
<dbReference type="InterPro" id="IPR001878">
    <property type="entry name" value="Znf_CCHC"/>
</dbReference>
<dbReference type="GO" id="GO:0003676">
    <property type="term" value="F:nucleic acid binding"/>
    <property type="evidence" value="ECO:0007669"/>
    <property type="project" value="InterPro"/>
</dbReference>
<feature type="domain" description="CCHC-type" evidence="3">
    <location>
        <begin position="64"/>
        <end position="77"/>
    </location>
</feature>
<dbReference type="GO" id="GO:0008270">
    <property type="term" value="F:zinc ion binding"/>
    <property type="evidence" value="ECO:0007669"/>
    <property type="project" value="UniProtKB-KW"/>
</dbReference>
<evidence type="ECO:0000313" key="5">
    <source>
        <dbReference type="Proteomes" id="UP001497516"/>
    </source>
</evidence>
<accession>A0AAV2D958</accession>
<keyword evidence="1" id="KW-0862">Zinc</keyword>
<keyword evidence="1" id="KW-0863">Zinc-finger</keyword>
<evidence type="ECO:0000256" key="1">
    <source>
        <dbReference type="PROSITE-ProRule" id="PRU00047"/>
    </source>
</evidence>
<sequence>MAEAKLGTVLDAGLFGIRGVPGHFVKTRVKLNVMEPLRSQLFASNPSVGKFWFTLVYEHLPLYCYHCGRFGHTGQNCEFPPPTGEEYFGPGLTTKESCHRLNEKLVPIHGAPLQKTVWVNPITQGKKRNGEEAQLEMASQERGETTRRVVLALPAEGSNGSKEKRVLGGKQGAPSGVDTGKEGKREGATGSNGHEAAGPRDKSKGVKASLKSR</sequence>
<evidence type="ECO:0000256" key="2">
    <source>
        <dbReference type="SAM" id="MobiDB-lite"/>
    </source>
</evidence>
<evidence type="ECO:0000259" key="3">
    <source>
        <dbReference type="PROSITE" id="PS50158"/>
    </source>
</evidence>
<feature type="region of interest" description="Disordered" evidence="2">
    <location>
        <begin position="128"/>
        <end position="147"/>
    </location>
</feature>
<dbReference type="EMBL" id="OZ034815">
    <property type="protein sequence ID" value="CAL1370023.1"/>
    <property type="molecule type" value="Genomic_DNA"/>
</dbReference>
<dbReference type="Proteomes" id="UP001497516">
    <property type="component" value="Chromosome 2"/>
</dbReference>
<gene>
    <name evidence="4" type="ORF">LTRI10_LOCUS12323</name>
</gene>
<protein>
    <recommendedName>
        <fullName evidence="3">CCHC-type domain-containing protein</fullName>
    </recommendedName>
</protein>
<keyword evidence="1" id="KW-0479">Metal-binding</keyword>
<keyword evidence="5" id="KW-1185">Reference proteome</keyword>